<dbReference type="HOGENOM" id="CLU_118224_0_0_11"/>
<dbReference type="Pfam" id="PF02441">
    <property type="entry name" value="Flavoprotein"/>
    <property type="match status" value="1"/>
</dbReference>
<name>I0HE58_ACTM4</name>
<dbReference type="GO" id="GO:0003824">
    <property type="term" value="F:catalytic activity"/>
    <property type="evidence" value="ECO:0007669"/>
    <property type="project" value="InterPro"/>
</dbReference>
<sequence>MTLYLIVCATGPAPGAGELVTLSQRAGWDVQVVATPLALDFLDLAAIEEQTGRPVRSRYRLPSEPKPPRPEAIIVAPASYNTINKFALGIADTYPLGLLAEAPGLGIPVVILPSVNPSLAGRVPYQASVARLRAEGVELLDPPPAGAFPWHTALEALSRRLP</sequence>
<dbReference type="KEGG" id="ams:AMIS_60750"/>
<evidence type="ECO:0000259" key="1">
    <source>
        <dbReference type="Pfam" id="PF02441"/>
    </source>
</evidence>
<accession>I0HE58</accession>
<keyword evidence="3" id="KW-1185">Reference proteome</keyword>
<organism evidence="2 3">
    <name type="scientific">Actinoplanes missouriensis (strain ATCC 14538 / DSM 43046 / CBS 188.64 / JCM 3121 / NBRC 102363 / NCIMB 12654 / NRRL B-3342 / UNCC 431)</name>
    <dbReference type="NCBI Taxonomy" id="512565"/>
    <lineage>
        <taxon>Bacteria</taxon>
        <taxon>Bacillati</taxon>
        <taxon>Actinomycetota</taxon>
        <taxon>Actinomycetes</taxon>
        <taxon>Micromonosporales</taxon>
        <taxon>Micromonosporaceae</taxon>
        <taxon>Actinoplanes</taxon>
    </lineage>
</organism>
<dbReference type="eggNOG" id="COG0452">
    <property type="taxonomic scope" value="Bacteria"/>
</dbReference>
<dbReference type="PATRIC" id="fig|512565.3.peg.6070"/>
<dbReference type="EMBL" id="AP012319">
    <property type="protein sequence ID" value="BAL91295.1"/>
    <property type="molecule type" value="Genomic_DNA"/>
</dbReference>
<evidence type="ECO:0000313" key="3">
    <source>
        <dbReference type="Proteomes" id="UP000007882"/>
    </source>
</evidence>
<gene>
    <name evidence="2" type="ordered locus">AMIS_60750</name>
</gene>
<dbReference type="OrthoDB" id="161343at2"/>
<protein>
    <submittedName>
        <fullName evidence="2">Putative flavoprotein</fullName>
    </submittedName>
</protein>
<dbReference type="InterPro" id="IPR036551">
    <property type="entry name" value="Flavin_trans-like"/>
</dbReference>
<dbReference type="AlphaFoldDB" id="I0HE58"/>
<dbReference type="RefSeq" id="WP_014446182.1">
    <property type="nucleotide sequence ID" value="NC_017093.1"/>
</dbReference>
<reference evidence="2 3" key="1">
    <citation type="submission" date="2012-02" db="EMBL/GenBank/DDBJ databases">
        <title>Complete genome sequence of Actinoplanes missouriensis 431 (= NBRC 102363).</title>
        <authorList>
            <person name="Ohnishi Y."/>
            <person name="Ishikawa J."/>
            <person name="Sekine M."/>
            <person name="Hosoyama A."/>
            <person name="Harada T."/>
            <person name="Narita H."/>
            <person name="Hata T."/>
            <person name="Konno Y."/>
            <person name="Tutikane K."/>
            <person name="Fujita N."/>
            <person name="Horinouchi S."/>
            <person name="Hayakawa M."/>
        </authorList>
    </citation>
    <scope>NUCLEOTIDE SEQUENCE [LARGE SCALE GENOMIC DNA]</scope>
    <source>
        <strain evidence="3">ATCC 14538 / DSM 43046 / CBS 188.64 / JCM 3121 / NBRC 102363 / NCIMB 12654 / NRRL B-3342 / UNCC 431</strain>
    </source>
</reference>
<evidence type="ECO:0000313" key="2">
    <source>
        <dbReference type="EMBL" id="BAL91295.1"/>
    </source>
</evidence>
<proteinExistence type="predicted"/>
<dbReference type="STRING" id="512565.AMIS_60750"/>
<dbReference type="Proteomes" id="UP000007882">
    <property type="component" value="Chromosome"/>
</dbReference>
<dbReference type="Gene3D" id="3.40.50.1950">
    <property type="entry name" value="Flavin prenyltransferase-like"/>
    <property type="match status" value="1"/>
</dbReference>
<feature type="domain" description="Flavoprotein" evidence="1">
    <location>
        <begin position="2"/>
        <end position="118"/>
    </location>
</feature>
<dbReference type="SUPFAM" id="SSF52507">
    <property type="entry name" value="Homo-oligomeric flavin-containing Cys decarboxylases, HFCD"/>
    <property type="match status" value="1"/>
</dbReference>
<dbReference type="InterPro" id="IPR003382">
    <property type="entry name" value="Flavoprotein"/>
</dbReference>